<sequence length="37" mass="4427">MFDNFLFNVEYGVKHVLDINAYDHVFIFNGAYHSLYL</sequence>
<dbReference type="Proteomes" id="UP000029646">
    <property type="component" value="Unassembled WGS sequence"/>
</dbReference>
<dbReference type="AlphaFoldDB" id="A0A090W0Z3"/>
<proteinExistence type="predicted"/>
<organism evidence="1 2">
    <name type="scientific">Jejuia pallidilutea</name>
    <dbReference type="NCBI Taxonomy" id="504487"/>
    <lineage>
        <taxon>Bacteria</taxon>
        <taxon>Pseudomonadati</taxon>
        <taxon>Bacteroidota</taxon>
        <taxon>Flavobacteriia</taxon>
        <taxon>Flavobacteriales</taxon>
        <taxon>Flavobacteriaceae</taxon>
        <taxon>Jejuia</taxon>
    </lineage>
</organism>
<evidence type="ECO:0000313" key="1">
    <source>
        <dbReference type="EMBL" id="GAL70571.1"/>
    </source>
</evidence>
<accession>A0A090W0Z3</accession>
<reference evidence="1 2" key="1">
    <citation type="journal article" date="2014" name="Genome Announc.">
        <title>Draft Genome Sequence of Marine Flavobacterium Jejuia pallidilutea Strain 11shimoA1 and Pigmentation Mutants.</title>
        <authorList>
            <person name="Takatani N."/>
            <person name="Nakanishi M."/>
            <person name="Meirelles P."/>
            <person name="Mino S."/>
            <person name="Suda W."/>
            <person name="Oshima K."/>
            <person name="Hattori M."/>
            <person name="Ohkuma M."/>
            <person name="Hosokawa M."/>
            <person name="Miyashita K."/>
            <person name="Thompson F.L."/>
            <person name="Niwa A."/>
            <person name="Sawabe T."/>
            <person name="Sawabe T."/>
        </authorList>
    </citation>
    <scope>NUCLEOTIDE SEQUENCE [LARGE SCALE GENOMIC DNA]</scope>
    <source>
        <strain evidence="2">JCM19302</strain>
    </source>
</reference>
<name>A0A090W0Z3_9FLAO</name>
<gene>
    <name evidence="1" type="ORF">JCM19302_1480</name>
</gene>
<comment type="caution">
    <text evidence="1">The sequence shown here is derived from an EMBL/GenBank/DDBJ whole genome shotgun (WGS) entry which is preliminary data.</text>
</comment>
<dbReference type="EMBL" id="BBNS01000006">
    <property type="protein sequence ID" value="GAL70571.1"/>
    <property type="molecule type" value="Genomic_DNA"/>
</dbReference>
<protein>
    <submittedName>
        <fullName evidence="1">Uncharacterized protein</fullName>
    </submittedName>
</protein>
<evidence type="ECO:0000313" key="2">
    <source>
        <dbReference type="Proteomes" id="UP000029646"/>
    </source>
</evidence>